<dbReference type="Proteomes" id="UP001627408">
    <property type="component" value="Unassembled WGS sequence"/>
</dbReference>
<accession>A0ABW8USL0</accession>
<sequence>MSSTDVTRLMKASKKAYVGTRVQQARRLLDSDVNEGRVARADDFTSALRDVVGLRGSRDDGFMPDLVVGQVVQSRLVRFGALVQAFVLDYDLKPGSMHLGGWYVEQPKATSVVFQREFLQIGPAAAPPAQIGTQNQLSVLRVWEQPVSATEDSELFEPAMHGADGALRLRRMRRVETRTVDADDCASAFDEVLETLGNGDTATYHADTGVLQSNARLQLTFGTEPPGDCPGCDPTLRGRYLGSEDQAIRVMLASTDTYVWATDEGAPIYRAKVILDGGGAHVEMLTPPKDSFHEPETDRVVELLPWSVLIENGQPGGGKGFDQPLSNEKVAERVGLLGSVDVPYNGLDRSFHVQLDAQAVQALGQAATKKSSQTPEEAAQKAVKTGTPPGQEVVALEWDASHPNAAELNPVETGDGGDVGYVYLRIWHRKRPGEGTALPVTAGLPLGRTGVVPVFTGTGRRGDYWRATLRTAQPDRIQPWDVMSVGGQPPDGPVEVLAPSRWCNGNRFLDRRTKCCRSRIAVPTCLPSPTGAVARMWSGMERGRGTGMCRAQSTHCPPLVGGSASGKGTLTVLSNCGAATMSSSKVAARAQSCARQAPTPPSPDWTAQVDALFCAT</sequence>
<feature type="region of interest" description="Disordered" evidence="1">
    <location>
        <begin position="366"/>
        <end position="387"/>
    </location>
</feature>
<dbReference type="EMBL" id="JBHDIY010000002">
    <property type="protein sequence ID" value="MFL4470108.1"/>
    <property type="molecule type" value="Genomic_DNA"/>
</dbReference>
<evidence type="ECO:0008006" key="4">
    <source>
        <dbReference type="Google" id="ProtNLM"/>
    </source>
</evidence>
<evidence type="ECO:0000313" key="3">
    <source>
        <dbReference type="Proteomes" id="UP001627408"/>
    </source>
</evidence>
<name>A0ABW8USL0_9RHOB</name>
<comment type="caution">
    <text evidence="2">The sequence shown here is derived from an EMBL/GenBank/DDBJ whole genome shotgun (WGS) entry which is preliminary data.</text>
</comment>
<reference evidence="2 3" key="1">
    <citation type="submission" date="2024-08" db="EMBL/GenBank/DDBJ databases">
        <title>Tateyamaria sp. nov., isolated from marine algae.</title>
        <authorList>
            <person name="Choi B.J."/>
            <person name="Kim J.M."/>
            <person name="Lee J.K."/>
            <person name="Choi D.G."/>
            <person name="Bayburt H."/>
            <person name="Baek J.H."/>
            <person name="Han D.M."/>
            <person name="Jeon C.O."/>
        </authorList>
    </citation>
    <scope>NUCLEOTIDE SEQUENCE [LARGE SCALE GENOMIC DNA]</scope>
    <source>
        <strain evidence="2 3">KMU-156</strain>
    </source>
</reference>
<evidence type="ECO:0000313" key="2">
    <source>
        <dbReference type="EMBL" id="MFL4470108.1"/>
    </source>
</evidence>
<protein>
    <recommendedName>
        <fullName evidence="4">DUF4815 domain-containing protein</fullName>
    </recommendedName>
</protein>
<evidence type="ECO:0000256" key="1">
    <source>
        <dbReference type="SAM" id="MobiDB-lite"/>
    </source>
</evidence>
<proteinExistence type="predicted"/>
<dbReference type="RefSeq" id="WP_407591979.1">
    <property type="nucleotide sequence ID" value="NZ_JBHDIY010000002.1"/>
</dbReference>
<keyword evidence="3" id="KW-1185">Reference proteome</keyword>
<organism evidence="2 3">
    <name type="scientific">Tateyamaria armeniaca</name>
    <dbReference type="NCBI Taxonomy" id="2518930"/>
    <lineage>
        <taxon>Bacteria</taxon>
        <taxon>Pseudomonadati</taxon>
        <taxon>Pseudomonadota</taxon>
        <taxon>Alphaproteobacteria</taxon>
        <taxon>Rhodobacterales</taxon>
        <taxon>Roseobacteraceae</taxon>
        <taxon>Tateyamaria</taxon>
    </lineage>
</organism>
<gene>
    <name evidence="2" type="ORF">ACERZ8_09595</name>
</gene>